<feature type="transmembrane region" description="Helical" evidence="2">
    <location>
        <begin position="313"/>
        <end position="335"/>
    </location>
</feature>
<dbReference type="PANTHER" id="PTHR44757:SF4">
    <property type="entry name" value="DIGUANYLATE CYCLASE DGCE-RELATED"/>
    <property type="match status" value="1"/>
</dbReference>
<dbReference type="CDD" id="cd01949">
    <property type="entry name" value="GGDEF"/>
    <property type="match status" value="1"/>
</dbReference>
<dbReference type="CDD" id="cd01948">
    <property type="entry name" value="EAL"/>
    <property type="match status" value="1"/>
</dbReference>
<evidence type="ECO:0000313" key="6">
    <source>
        <dbReference type="Proteomes" id="UP000199459"/>
    </source>
</evidence>
<dbReference type="InterPro" id="IPR052155">
    <property type="entry name" value="Biofilm_reg_signaling"/>
</dbReference>
<dbReference type="Gene3D" id="3.30.70.270">
    <property type="match status" value="1"/>
</dbReference>
<dbReference type="InterPro" id="IPR029787">
    <property type="entry name" value="Nucleotide_cyclase"/>
</dbReference>
<dbReference type="SMART" id="SM00052">
    <property type="entry name" value="EAL"/>
    <property type="match status" value="1"/>
</dbReference>
<dbReference type="PANTHER" id="PTHR44757">
    <property type="entry name" value="DIGUANYLATE CYCLASE DGCP"/>
    <property type="match status" value="1"/>
</dbReference>
<name>A0A1H8FBW8_9PROT</name>
<sequence length="973" mass="110422">MLQIVKKDTLTTHAQSETEKRAFLSFKWKITSLSSLILIAVVLLFCIVSYLGLITNFNDQRKIEHQRFEREIDSLIERLTQKIRQQAEIIPFLDGMGKALLSNDKEAISKIFDQHWTLLHFHSGVEFVRFYNTANELTADWGITELNENDNQTLFEWVKQVNQNEVPIDPLLCRQNCVQLTVAPLLIEGQTAGIAVIGITLADALLAFKRISGADIGLLLHNLHPTDLEASHIEAWQTSVAALTNKSDSYEILLATSKIYSITDSLKNIVQINQDNRHHQIKLYPLESVNKNLAYLVVISDVTPAVNNIYDSIWKIALIGFLGLVISEFLLFSIFTRLLSRLKDVSFTLPLLASGQFEDFRHSLTLTNKKQIYRDEIDMLYDAAVKLSVQLEDLEQKVSSRTKLLIQQKDELSRERDFVANLLDTAQVIVLTQNSSGKIISMNAYGEMLTYYSEEELKNTPFLNILVSDFDSHELSMHLDEINQGLREQLRHEAITHCKDGTTRHVAWLHSRLSWNSIDDPSVLSVGLDITEYKRVEGHLAWLADHDPLTNLYNRRRFSEELEQAISRSDRYHHPGALLFFDLDRFKYINDTSGHQAGDALLRMVAGMLLRTIRSDDVSARLGGDEFAVILPEINTEGAIEVAKKILAHLSETQLTINSRTHKVSASIGIALFPEHGENVHDLLAAADLAMYQAKDTGRNAWYLFSTEDRSRERVQTLVYWKEKIEYALLHDRFMLYFQPIMSVQTGEVQHYEVLLRLHDVDGAILSPAGFISAAEHTGLIHSIDHLVLHKAIMQAARINQNREKTISFSINLSAHAFNDPELLPIIKQKLIDHKVDPKTLMFEITETAALENLPGARALMKEIKELGCGFVLDDFGVGFSSFYYLRELPVDTVKIDGSFIRNIIDNKDDQILVNALCSVASGFGKKITAEFVENEQILTVLRKMKIDYAQGYHIGKPAPYDRCFSQDSEFSG</sequence>
<gene>
    <name evidence="5" type="ORF">SAMN05216325_11294</name>
</gene>
<dbReference type="InterPro" id="IPR029150">
    <property type="entry name" value="dCache_3"/>
</dbReference>
<dbReference type="OrthoDB" id="9813903at2"/>
<accession>A0A1H8FBW8</accession>
<feature type="transmembrane region" description="Helical" evidence="2">
    <location>
        <begin position="30"/>
        <end position="53"/>
    </location>
</feature>
<dbReference type="Gene3D" id="3.20.20.450">
    <property type="entry name" value="EAL domain"/>
    <property type="match status" value="1"/>
</dbReference>
<dbReference type="Gene3D" id="3.30.450.20">
    <property type="entry name" value="PAS domain"/>
    <property type="match status" value="1"/>
</dbReference>
<dbReference type="SUPFAM" id="SSF55073">
    <property type="entry name" value="Nucleotide cyclase"/>
    <property type="match status" value="1"/>
</dbReference>
<organism evidence="5 6">
    <name type="scientific">Nitrosomonas marina</name>
    <dbReference type="NCBI Taxonomy" id="917"/>
    <lineage>
        <taxon>Bacteria</taxon>
        <taxon>Pseudomonadati</taxon>
        <taxon>Pseudomonadota</taxon>
        <taxon>Betaproteobacteria</taxon>
        <taxon>Nitrosomonadales</taxon>
        <taxon>Nitrosomonadaceae</taxon>
        <taxon>Nitrosomonas</taxon>
    </lineage>
</organism>
<dbReference type="InterPro" id="IPR000014">
    <property type="entry name" value="PAS"/>
</dbReference>
<protein>
    <submittedName>
        <fullName evidence="5">PAS domain S-box-containing protein/diguanylate cyclase (GGDEF) domain-containing protein</fullName>
    </submittedName>
</protein>
<dbReference type="InterPro" id="IPR043128">
    <property type="entry name" value="Rev_trsase/Diguanyl_cyclase"/>
</dbReference>
<evidence type="ECO:0000256" key="2">
    <source>
        <dbReference type="SAM" id="Phobius"/>
    </source>
</evidence>
<dbReference type="Pfam" id="PF00990">
    <property type="entry name" value="GGDEF"/>
    <property type="match status" value="1"/>
</dbReference>
<dbReference type="Pfam" id="PF14827">
    <property type="entry name" value="dCache_3"/>
    <property type="match status" value="1"/>
</dbReference>
<dbReference type="PROSITE" id="PS50883">
    <property type="entry name" value="EAL"/>
    <property type="match status" value="1"/>
</dbReference>
<dbReference type="NCBIfam" id="TIGR00229">
    <property type="entry name" value="sensory_box"/>
    <property type="match status" value="1"/>
</dbReference>
<dbReference type="EMBL" id="FOCP01000012">
    <property type="protein sequence ID" value="SEN29209.1"/>
    <property type="molecule type" value="Genomic_DNA"/>
</dbReference>
<reference evidence="5 6" key="1">
    <citation type="submission" date="2016-10" db="EMBL/GenBank/DDBJ databases">
        <authorList>
            <person name="de Groot N.N."/>
        </authorList>
    </citation>
    <scope>NUCLEOTIDE SEQUENCE [LARGE SCALE GENOMIC DNA]</scope>
    <source>
        <strain evidence="5 6">Nm22</strain>
    </source>
</reference>
<dbReference type="InterPro" id="IPR001633">
    <property type="entry name" value="EAL_dom"/>
</dbReference>
<evidence type="ECO:0000259" key="4">
    <source>
        <dbReference type="PROSITE" id="PS50887"/>
    </source>
</evidence>
<dbReference type="Proteomes" id="UP000199459">
    <property type="component" value="Unassembled WGS sequence"/>
</dbReference>
<dbReference type="PROSITE" id="PS50887">
    <property type="entry name" value="GGDEF"/>
    <property type="match status" value="1"/>
</dbReference>
<keyword evidence="1" id="KW-0175">Coiled coil</keyword>
<keyword evidence="2" id="KW-1133">Transmembrane helix</keyword>
<dbReference type="SMART" id="SM00267">
    <property type="entry name" value="GGDEF"/>
    <property type="match status" value="1"/>
</dbReference>
<dbReference type="Pfam" id="PF00563">
    <property type="entry name" value="EAL"/>
    <property type="match status" value="1"/>
</dbReference>
<dbReference type="InterPro" id="IPR035919">
    <property type="entry name" value="EAL_sf"/>
</dbReference>
<evidence type="ECO:0000256" key="1">
    <source>
        <dbReference type="SAM" id="Coils"/>
    </source>
</evidence>
<evidence type="ECO:0000313" key="5">
    <source>
        <dbReference type="EMBL" id="SEN29209.1"/>
    </source>
</evidence>
<dbReference type="FunFam" id="3.30.70.270:FF:000001">
    <property type="entry name" value="Diguanylate cyclase domain protein"/>
    <property type="match status" value="1"/>
</dbReference>
<dbReference type="STRING" id="917.SAMN05216326_1097"/>
<dbReference type="CDD" id="cd00130">
    <property type="entry name" value="PAS"/>
    <property type="match status" value="1"/>
</dbReference>
<feature type="domain" description="EAL" evidence="3">
    <location>
        <begin position="718"/>
        <end position="972"/>
    </location>
</feature>
<feature type="coiled-coil region" evidence="1">
    <location>
        <begin position="58"/>
        <end position="85"/>
    </location>
</feature>
<dbReference type="InterPro" id="IPR035965">
    <property type="entry name" value="PAS-like_dom_sf"/>
</dbReference>
<dbReference type="NCBIfam" id="TIGR00254">
    <property type="entry name" value="GGDEF"/>
    <property type="match status" value="1"/>
</dbReference>
<proteinExistence type="predicted"/>
<evidence type="ECO:0000259" key="3">
    <source>
        <dbReference type="PROSITE" id="PS50883"/>
    </source>
</evidence>
<dbReference type="RefSeq" id="WP_090632180.1">
    <property type="nucleotide sequence ID" value="NZ_FOCP01000012.1"/>
</dbReference>
<keyword evidence="2" id="KW-0812">Transmembrane</keyword>
<feature type="domain" description="GGDEF" evidence="4">
    <location>
        <begin position="574"/>
        <end position="707"/>
    </location>
</feature>
<dbReference type="SUPFAM" id="SSF55785">
    <property type="entry name" value="PYP-like sensor domain (PAS domain)"/>
    <property type="match status" value="1"/>
</dbReference>
<dbReference type="SUPFAM" id="SSF141868">
    <property type="entry name" value="EAL domain-like"/>
    <property type="match status" value="1"/>
</dbReference>
<dbReference type="InterPro" id="IPR000160">
    <property type="entry name" value="GGDEF_dom"/>
</dbReference>
<dbReference type="AlphaFoldDB" id="A0A1H8FBW8"/>
<keyword evidence="2" id="KW-0472">Membrane</keyword>
<dbReference type="GO" id="GO:0003824">
    <property type="term" value="F:catalytic activity"/>
    <property type="evidence" value="ECO:0007669"/>
    <property type="project" value="UniProtKB-ARBA"/>
</dbReference>